<reference evidence="1" key="1">
    <citation type="submission" date="2023-05" db="EMBL/GenBank/DDBJ databases">
        <title>Nepenthes gracilis genome sequencing.</title>
        <authorList>
            <person name="Fukushima K."/>
        </authorList>
    </citation>
    <scope>NUCLEOTIDE SEQUENCE</scope>
    <source>
        <strain evidence="1">SING2019-196</strain>
    </source>
</reference>
<accession>A0AAD3T1H0</accession>
<evidence type="ECO:0000313" key="1">
    <source>
        <dbReference type="EMBL" id="GMH21278.1"/>
    </source>
</evidence>
<protein>
    <submittedName>
        <fullName evidence="1">Uncharacterized protein</fullName>
    </submittedName>
</protein>
<evidence type="ECO:0000313" key="2">
    <source>
        <dbReference type="Proteomes" id="UP001279734"/>
    </source>
</evidence>
<sequence length="103" mass="11532">MLSLGVLGNTMIHSLKGDVELRSFCLKPSRLQILVALPIGLTSCGFRHLSVSVDLDVLTFVGVWPASPLLMVWLVKSRLPRRFDLELDSLEGAVPWWWKVPCC</sequence>
<proteinExistence type="predicted"/>
<gene>
    <name evidence="1" type="ORF">Nepgr_023120</name>
</gene>
<dbReference type="AlphaFoldDB" id="A0AAD3T1H0"/>
<dbReference type="EMBL" id="BSYO01000023">
    <property type="protein sequence ID" value="GMH21278.1"/>
    <property type="molecule type" value="Genomic_DNA"/>
</dbReference>
<comment type="caution">
    <text evidence="1">The sequence shown here is derived from an EMBL/GenBank/DDBJ whole genome shotgun (WGS) entry which is preliminary data.</text>
</comment>
<dbReference type="Proteomes" id="UP001279734">
    <property type="component" value="Unassembled WGS sequence"/>
</dbReference>
<organism evidence="1 2">
    <name type="scientific">Nepenthes gracilis</name>
    <name type="common">Slender pitcher plant</name>
    <dbReference type="NCBI Taxonomy" id="150966"/>
    <lineage>
        <taxon>Eukaryota</taxon>
        <taxon>Viridiplantae</taxon>
        <taxon>Streptophyta</taxon>
        <taxon>Embryophyta</taxon>
        <taxon>Tracheophyta</taxon>
        <taxon>Spermatophyta</taxon>
        <taxon>Magnoliopsida</taxon>
        <taxon>eudicotyledons</taxon>
        <taxon>Gunneridae</taxon>
        <taxon>Pentapetalae</taxon>
        <taxon>Caryophyllales</taxon>
        <taxon>Nepenthaceae</taxon>
        <taxon>Nepenthes</taxon>
    </lineage>
</organism>
<name>A0AAD3T1H0_NEPGR</name>
<keyword evidence="2" id="KW-1185">Reference proteome</keyword>